<organism evidence="1 2">
    <name type="scientific">Streptomyces lunaelactis</name>
    <dbReference type="NCBI Taxonomy" id="1535768"/>
    <lineage>
        <taxon>Bacteria</taxon>
        <taxon>Bacillati</taxon>
        <taxon>Actinomycetota</taxon>
        <taxon>Actinomycetes</taxon>
        <taxon>Kitasatosporales</taxon>
        <taxon>Streptomycetaceae</taxon>
        <taxon>Streptomyces</taxon>
    </lineage>
</organism>
<protein>
    <recommendedName>
        <fullName evidence="3">Bifunctional protein</fullName>
    </recommendedName>
</protein>
<sequence>MRHVPFFRWVLALGLVLIACSLGLFMAAPGFPELRQVDLTVLDEEPDGACTVRWTDPFELRERDEPYLCDAERDPILKAPNYDMDSGLGWDTGFVVAEGSDKGELYSLEEEGEGDDGRIELSDTLLAGGLLLTVVGIVGGNIRSWSRVIGANPEVIRRARRLSEAAALVAQDHRRAVEAVREALAPLHRELVDRELGRIPVARLQDVAGGRLRTEELEKGGVRTVHDVLDAGAWSLGQFPGVGRRTAEKAVAAARRTADDVGEVMAVGMDADRPEPRTTALLVALRVLVEAGPRARNVAEAGRELAARLELLLTDAAPASGWKMMLDAGREQRRRALAAVAELRLLLDEAERESITQQFAQASVDLLRGPDSDPAGLSAWVDFETRSTEYYSLLAEVAGHSLS</sequence>
<dbReference type="AlphaFoldDB" id="A0A2R4TD36"/>
<dbReference type="GeneID" id="55660896"/>
<evidence type="ECO:0000313" key="2">
    <source>
        <dbReference type="Proteomes" id="UP000244201"/>
    </source>
</evidence>
<dbReference type="RefSeq" id="WP_108154281.1">
    <property type="nucleotide sequence ID" value="NZ_CP026304.1"/>
</dbReference>
<accession>A0A2R4TD36</accession>
<dbReference type="EMBL" id="CP026304">
    <property type="protein sequence ID" value="AVZ76991.1"/>
    <property type="molecule type" value="Genomic_DNA"/>
</dbReference>
<dbReference type="Proteomes" id="UP000244201">
    <property type="component" value="Chromosome"/>
</dbReference>
<keyword evidence="2" id="KW-1185">Reference proteome</keyword>
<proteinExistence type="predicted"/>
<name>A0A2R4TD36_9ACTN</name>
<dbReference type="KEGG" id="slk:SLUN_37255"/>
<evidence type="ECO:0008006" key="3">
    <source>
        <dbReference type="Google" id="ProtNLM"/>
    </source>
</evidence>
<reference evidence="1 2" key="1">
    <citation type="submission" date="2018-01" db="EMBL/GenBank/DDBJ databases">
        <title>Complete genome sequence of Streptomyces lunaelactis MM109T, a Ferroverdin A producer isolated from cave moonmilk deposits.</title>
        <authorList>
            <person name="Naome A."/>
            <person name="Martinet L."/>
            <person name="Maciejewska M."/>
            <person name="Anderssen S."/>
            <person name="Adam D."/>
            <person name="Tenconi E."/>
            <person name="Deflandre B."/>
            <person name="Arguelles-Arias A."/>
            <person name="Calusinska M."/>
            <person name="Copieters W."/>
            <person name="Karim L."/>
            <person name="Hanikenne M."/>
            <person name="Baurain D."/>
            <person name="van Wezel G."/>
            <person name="Smargiasso N."/>
            <person name="de Pauw E."/>
            <person name="Delfosse P."/>
            <person name="Rigali S."/>
        </authorList>
    </citation>
    <scope>NUCLEOTIDE SEQUENCE [LARGE SCALE GENOMIC DNA]</scope>
    <source>
        <strain evidence="1 2">MM109</strain>
    </source>
</reference>
<dbReference type="PROSITE" id="PS51257">
    <property type="entry name" value="PROKAR_LIPOPROTEIN"/>
    <property type="match status" value="1"/>
</dbReference>
<dbReference type="OrthoDB" id="4026187at2"/>
<evidence type="ECO:0000313" key="1">
    <source>
        <dbReference type="EMBL" id="AVZ76991.1"/>
    </source>
</evidence>
<gene>
    <name evidence="1" type="ORF">SLUN_37255</name>
</gene>